<feature type="domain" description="Helicase C-terminal" evidence="10">
    <location>
        <begin position="220"/>
        <end position="402"/>
    </location>
</feature>
<keyword evidence="3" id="KW-0547">Nucleotide-binding</keyword>
<dbReference type="Pfam" id="PF04408">
    <property type="entry name" value="WHD_HA2"/>
    <property type="match status" value="1"/>
</dbReference>
<dbReference type="SMART" id="SM00487">
    <property type="entry name" value="DEXDc"/>
    <property type="match status" value="1"/>
</dbReference>
<keyword evidence="11" id="KW-1185">Reference proteome</keyword>
<evidence type="ECO:0000256" key="7">
    <source>
        <dbReference type="ARBA" id="ARBA00023187"/>
    </source>
</evidence>
<dbReference type="InterPro" id="IPR014001">
    <property type="entry name" value="Helicase_ATP-bd"/>
</dbReference>
<dbReference type="FunFam" id="3.40.50.300:FF:002125">
    <property type="entry name" value="ATP-dependent helicase HrpB"/>
    <property type="match status" value="1"/>
</dbReference>
<dbReference type="GO" id="GO:0006397">
    <property type="term" value="P:mRNA processing"/>
    <property type="evidence" value="ECO:0007669"/>
    <property type="project" value="UniProtKB-KW"/>
</dbReference>
<dbReference type="InterPro" id="IPR011709">
    <property type="entry name" value="DEAD-box_helicase_OB_fold"/>
</dbReference>
<dbReference type="Pfam" id="PF00271">
    <property type="entry name" value="Helicase_C"/>
    <property type="match status" value="1"/>
</dbReference>
<dbReference type="EC" id="3.6.4.13" evidence="1"/>
<dbReference type="InterPro" id="IPR027417">
    <property type="entry name" value="P-loop_NTPase"/>
</dbReference>
<keyword evidence="7" id="KW-0508">mRNA splicing</keyword>
<evidence type="ECO:0000256" key="2">
    <source>
        <dbReference type="ARBA" id="ARBA00022664"/>
    </source>
</evidence>
<evidence type="ECO:0000256" key="4">
    <source>
        <dbReference type="ARBA" id="ARBA00022801"/>
    </source>
</evidence>
<dbReference type="Pfam" id="PF00270">
    <property type="entry name" value="DEAD"/>
    <property type="match status" value="1"/>
</dbReference>
<protein>
    <recommendedName>
        <fullName evidence="1">RNA helicase</fullName>
        <ecNumber evidence="1">3.6.4.13</ecNumber>
    </recommendedName>
</protein>
<sequence length="658" mass="73056">IPITGRPYSRRYHKLLEKRKKLPIWAHKEKFLDALAKHQIVVVAAGSGSGKSTQIPQFIIEAGYAGQGKKVVCTEPRRLIATAISRRVAQEMDVTIGAEVGYSVLFEECSGPKTTLKYLTDGMLLRELLADQLLQSYGVIVLDEAHLRTLATDILLGYLKRLIERNSQPDLKLVIMSTQHEVKWFKDYFKGAKIVQVQGSLNPVEIIHTSKPIGDYLEASIEKVLEILTSEPTGDILVFLPGGDDIEIGSSRLTDLLKDRTNEFGPVRVLPLHSTLSIEHQKKIFKAAPPSTRKGGPVGRKVIMSTDIAESSLAIDGIAYVIDSGFSKQKVYNAGLHAESLLVLPISRASAYRRSGCCRRSVSGKCYRLYTKKFLEACQPHASPEILRANLAGTALLLKKLGISDMLHFDFINPPAVDMMTSAIETLNCLGALDGDGNLTIIGELMSEFPLDPHMSKMILCSPEFKCSTEILSITSMLSVPHCFFQPRGKKHDADEAKAKFSHAKGDHLTLLTLYQAYKKHNGSSAWCEENYVNEAALKSADNARFQLESIMRRFNIKLCSTEPSNCDYENNIRKALLAGYFMQAAKLDTSGHYVTVKNQHVVELHPSSSVVPKPTWVIYDDFVVAGRPFIRIVSDVQGEWLVSIAPHYYHISAIGRN</sequence>
<dbReference type="PANTHER" id="PTHR18934">
    <property type="entry name" value="ATP-DEPENDENT RNA HELICASE"/>
    <property type="match status" value="1"/>
</dbReference>
<dbReference type="GO" id="GO:0008380">
    <property type="term" value="P:RNA splicing"/>
    <property type="evidence" value="ECO:0007669"/>
    <property type="project" value="UniProtKB-KW"/>
</dbReference>
<evidence type="ECO:0000256" key="6">
    <source>
        <dbReference type="ARBA" id="ARBA00022840"/>
    </source>
</evidence>
<dbReference type="InterPro" id="IPR001650">
    <property type="entry name" value="Helicase_C-like"/>
</dbReference>
<feature type="non-terminal residue" evidence="12">
    <location>
        <position position="1"/>
    </location>
</feature>
<dbReference type="RefSeq" id="XP_039113808.1">
    <property type="nucleotide sequence ID" value="XM_039257874.1"/>
</dbReference>
<proteinExistence type="predicted"/>
<reference evidence="12" key="1">
    <citation type="submission" date="2025-08" db="UniProtKB">
        <authorList>
            <consortium name="RefSeq"/>
        </authorList>
    </citation>
    <scope>IDENTIFICATION</scope>
</reference>
<evidence type="ECO:0000256" key="8">
    <source>
        <dbReference type="ARBA" id="ARBA00047984"/>
    </source>
</evidence>
<dbReference type="GO" id="GO:0016787">
    <property type="term" value="F:hydrolase activity"/>
    <property type="evidence" value="ECO:0007669"/>
    <property type="project" value="UniProtKB-KW"/>
</dbReference>
<dbReference type="CDD" id="cd18791">
    <property type="entry name" value="SF2_C_RHA"/>
    <property type="match status" value="1"/>
</dbReference>
<dbReference type="SMART" id="SM00490">
    <property type="entry name" value="HELICc"/>
    <property type="match status" value="1"/>
</dbReference>
<accession>A0AB40AG41</accession>
<dbReference type="PROSITE" id="PS51194">
    <property type="entry name" value="HELICASE_CTER"/>
    <property type="match status" value="1"/>
</dbReference>
<dbReference type="PANTHER" id="PTHR18934:SF109">
    <property type="entry name" value="ATP-DEPENDENT RNA HELICASE DHX15 HOMOLOG"/>
    <property type="match status" value="1"/>
</dbReference>
<evidence type="ECO:0000259" key="10">
    <source>
        <dbReference type="PROSITE" id="PS51194"/>
    </source>
</evidence>
<organism evidence="11 12">
    <name type="scientific">Dioscorea cayennensis subsp. rotundata</name>
    <name type="common">White Guinea yam</name>
    <name type="synonym">Dioscorea rotundata</name>
    <dbReference type="NCBI Taxonomy" id="55577"/>
    <lineage>
        <taxon>Eukaryota</taxon>
        <taxon>Viridiplantae</taxon>
        <taxon>Streptophyta</taxon>
        <taxon>Embryophyta</taxon>
        <taxon>Tracheophyta</taxon>
        <taxon>Spermatophyta</taxon>
        <taxon>Magnoliopsida</taxon>
        <taxon>Liliopsida</taxon>
        <taxon>Dioscoreales</taxon>
        <taxon>Dioscoreaceae</taxon>
        <taxon>Dioscorea</taxon>
    </lineage>
</organism>
<comment type="catalytic activity">
    <reaction evidence="8">
        <text>ATP + H2O = ADP + phosphate + H(+)</text>
        <dbReference type="Rhea" id="RHEA:13065"/>
        <dbReference type="ChEBI" id="CHEBI:15377"/>
        <dbReference type="ChEBI" id="CHEBI:15378"/>
        <dbReference type="ChEBI" id="CHEBI:30616"/>
        <dbReference type="ChEBI" id="CHEBI:43474"/>
        <dbReference type="ChEBI" id="CHEBI:456216"/>
        <dbReference type="EC" id="3.6.4.13"/>
    </reaction>
</comment>
<dbReference type="Gene3D" id="3.40.50.300">
    <property type="entry name" value="P-loop containing nucleotide triphosphate hydrolases"/>
    <property type="match status" value="2"/>
</dbReference>
<dbReference type="Pfam" id="PF07717">
    <property type="entry name" value="OB_NTP_bind"/>
    <property type="match status" value="1"/>
</dbReference>
<keyword evidence="4" id="KW-0378">Hydrolase</keyword>
<dbReference type="Gene3D" id="1.20.120.1080">
    <property type="match status" value="1"/>
</dbReference>
<keyword evidence="6" id="KW-0067">ATP-binding</keyword>
<dbReference type="InterPro" id="IPR007502">
    <property type="entry name" value="Helicase-assoc_dom"/>
</dbReference>
<evidence type="ECO:0000313" key="12">
    <source>
        <dbReference type="RefSeq" id="XP_039113808.1"/>
    </source>
</evidence>
<evidence type="ECO:0000256" key="3">
    <source>
        <dbReference type="ARBA" id="ARBA00022741"/>
    </source>
</evidence>
<dbReference type="SMART" id="SM00847">
    <property type="entry name" value="HA2"/>
    <property type="match status" value="1"/>
</dbReference>
<name>A0AB40AG41_DIOCR</name>
<keyword evidence="5 12" id="KW-0347">Helicase</keyword>
<dbReference type="AlphaFoldDB" id="A0AB40AG41"/>
<dbReference type="GO" id="GO:0003723">
    <property type="term" value="F:RNA binding"/>
    <property type="evidence" value="ECO:0007669"/>
    <property type="project" value="TreeGrafter"/>
</dbReference>
<evidence type="ECO:0000313" key="11">
    <source>
        <dbReference type="Proteomes" id="UP001515500"/>
    </source>
</evidence>
<dbReference type="PROSITE" id="PS51192">
    <property type="entry name" value="HELICASE_ATP_BIND_1"/>
    <property type="match status" value="1"/>
</dbReference>
<dbReference type="Proteomes" id="UP001515500">
    <property type="component" value="Chromosome 19"/>
</dbReference>
<gene>
    <name evidence="12" type="primary">LOC120249383</name>
</gene>
<feature type="domain" description="Helicase ATP-binding" evidence="9">
    <location>
        <begin position="32"/>
        <end position="198"/>
    </location>
</feature>
<dbReference type="Pfam" id="PF21010">
    <property type="entry name" value="HA2_C"/>
    <property type="match status" value="1"/>
</dbReference>
<dbReference type="GeneID" id="120249383"/>
<evidence type="ECO:0000259" key="9">
    <source>
        <dbReference type="PROSITE" id="PS51192"/>
    </source>
</evidence>
<dbReference type="GO" id="GO:0003724">
    <property type="term" value="F:RNA helicase activity"/>
    <property type="evidence" value="ECO:0007669"/>
    <property type="project" value="UniProtKB-EC"/>
</dbReference>
<dbReference type="InterPro" id="IPR048333">
    <property type="entry name" value="HA2_WH"/>
</dbReference>
<dbReference type="InterPro" id="IPR011545">
    <property type="entry name" value="DEAD/DEAH_box_helicase_dom"/>
</dbReference>
<dbReference type="SUPFAM" id="SSF52540">
    <property type="entry name" value="P-loop containing nucleoside triphosphate hydrolases"/>
    <property type="match status" value="1"/>
</dbReference>
<dbReference type="GO" id="GO:0005524">
    <property type="term" value="F:ATP binding"/>
    <property type="evidence" value="ECO:0007669"/>
    <property type="project" value="UniProtKB-KW"/>
</dbReference>
<keyword evidence="2" id="KW-0507">mRNA processing</keyword>
<evidence type="ECO:0000256" key="1">
    <source>
        <dbReference type="ARBA" id="ARBA00012552"/>
    </source>
</evidence>
<evidence type="ECO:0000256" key="5">
    <source>
        <dbReference type="ARBA" id="ARBA00022806"/>
    </source>
</evidence>